<dbReference type="EMBL" id="SEWF01000093">
    <property type="protein sequence ID" value="RYU91780.1"/>
    <property type="molecule type" value="Genomic_DNA"/>
</dbReference>
<reference evidence="2 3" key="1">
    <citation type="submission" date="2019-02" db="EMBL/GenBank/DDBJ databases">
        <title>Bacterial novel species Emticicia sp. 17J42-9 isolated from soil.</title>
        <authorList>
            <person name="Jung H.-Y."/>
        </authorList>
    </citation>
    <scope>NUCLEOTIDE SEQUENCE [LARGE SCALE GENOMIC DNA]</scope>
    <source>
        <strain evidence="2 3">17J42-9</strain>
    </source>
</reference>
<accession>A0A4V1ZC85</accession>
<dbReference type="RefSeq" id="WP_130024293.1">
    <property type="nucleotide sequence ID" value="NZ_SEWF01000093.1"/>
</dbReference>
<gene>
    <name evidence="2" type="ORF">EWM59_26820</name>
</gene>
<sequence length="160" mass="18850">MVEITQEIKQQIYDLYDECLENLSQFHRKIDLFIVPDKLAAEIFEKTSIDVTGYWVCLDNYEIIHAMEEHGNPITEAKRGQIALEREDFVKMLEVFLNPEEINTIGTTRHTQKTLLQFIRKIEDKTYVVKEVRSVTSKKKNKVSRLVFHTMYKIKAIKLA</sequence>
<comment type="caution">
    <text evidence="2">The sequence shown here is derived from an EMBL/GenBank/DDBJ whole genome shotgun (WGS) entry which is preliminary data.</text>
</comment>
<evidence type="ECO:0000313" key="2">
    <source>
        <dbReference type="EMBL" id="RYU91780.1"/>
    </source>
</evidence>
<feature type="domain" description="Phage-Barnase-EndoU-ColicinE5/D-RelE like nuclease 3" evidence="1">
    <location>
        <begin position="37"/>
        <end position="158"/>
    </location>
</feature>
<organism evidence="2 3">
    <name type="scientific">Emticicia agri</name>
    <dbReference type="NCBI Taxonomy" id="2492393"/>
    <lineage>
        <taxon>Bacteria</taxon>
        <taxon>Pseudomonadati</taxon>
        <taxon>Bacteroidota</taxon>
        <taxon>Cytophagia</taxon>
        <taxon>Cytophagales</taxon>
        <taxon>Leadbetterellaceae</taxon>
        <taxon>Emticicia</taxon>
    </lineage>
</organism>
<proteinExistence type="predicted"/>
<dbReference type="AlphaFoldDB" id="A0A4V1ZC85"/>
<dbReference type="Proteomes" id="UP000293162">
    <property type="component" value="Unassembled WGS sequence"/>
</dbReference>
<evidence type="ECO:0000259" key="1">
    <source>
        <dbReference type="Pfam" id="PF18812"/>
    </source>
</evidence>
<evidence type="ECO:0000313" key="3">
    <source>
        <dbReference type="Proteomes" id="UP000293162"/>
    </source>
</evidence>
<dbReference type="Pfam" id="PF18812">
    <property type="entry name" value="PBECR3"/>
    <property type="match status" value="1"/>
</dbReference>
<keyword evidence="3" id="KW-1185">Reference proteome</keyword>
<protein>
    <recommendedName>
        <fullName evidence="1">Phage-Barnase-EndoU-ColicinE5/D-RelE like nuclease 3 domain-containing protein</fullName>
    </recommendedName>
</protein>
<dbReference type="InterPro" id="IPR041301">
    <property type="entry name" value="PBECR3"/>
</dbReference>
<name>A0A4V1ZC85_9BACT</name>
<dbReference type="OrthoDB" id="1493128at2"/>